<dbReference type="GO" id="GO:0015293">
    <property type="term" value="F:symporter activity"/>
    <property type="evidence" value="ECO:0007669"/>
    <property type="project" value="UniProtKB-KW"/>
</dbReference>
<dbReference type="InterPro" id="IPR036259">
    <property type="entry name" value="MFS_trans_sf"/>
</dbReference>
<feature type="transmembrane region" description="Helical" evidence="8">
    <location>
        <begin position="12"/>
        <end position="30"/>
    </location>
</feature>
<dbReference type="Gene3D" id="1.20.1250.20">
    <property type="entry name" value="MFS general substrate transporter like domains"/>
    <property type="match status" value="2"/>
</dbReference>
<evidence type="ECO:0000256" key="7">
    <source>
        <dbReference type="ARBA" id="ARBA00023136"/>
    </source>
</evidence>
<dbReference type="GO" id="GO:0005886">
    <property type="term" value="C:plasma membrane"/>
    <property type="evidence" value="ECO:0007669"/>
    <property type="project" value="UniProtKB-SubCell"/>
</dbReference>
<feature type="transmembrane region" description="Helical" evidence="8">
    <location>
        <begin position="270"/>
        <end position="292"/>
    </location>
</feature>
<keyword evidence="5" id="KW-0769">Symport</keyword>
<evidence type="ECO:0000256" key="8">
    <source>
        <dbReference type="SAM" id="Phobius"/>
    </source>
</evidence>
<feature type="transmembrane region" description="Helical" evidence="8">
    <location>
        <begin position="182"/>
        <end position="201"/>
    </location>
</feature>
<dbReference type="Proteomes" id="UP000307874">
    <property type="component" value="Unassembled WGS sequence"/>
</dbReference>
<evidence type="ECO:0000256" key="3">
    <source>
        <dbReference type="ARBA" id="ARBA00022475"/>
    </source>
</evidence>
<dbReference type="AlphaFoldDB" id="A0A5C4JWS6"/>
<dbReference type="PANTHER" id="PTHR43528:SF1">
    <property type="entry name" value="ALPHA-KETOGLUTARATE PERMEASE"/>
    <property type="match status" value="1"/>
</dbReference>
<dbReference type="PANTHER" id="PTHR43528">
    <property type="entry name" value="ALPHA-KETOGLUTARATE PERMEASE"/>
    <property type="match status" value="1"/>
</dbReference>
<feature type="transmembrane region" description="Helical" evidence="8">
    <location>
        <begin position="83"/>
        <end position="101"/>
    </location>
</feature>
<reference evidence="10 11" key="2">
    <citation type="submission" date="2019-06" db="EMBL/GenBank/DDBJ databases">
        <title>Martelella lutilitoris sp. nov., isolated from a tidal mudflat.</title>
        <authorList>
            <person name="Kim Y.-J."/>
        </authorList>
    </citation>
    <scope>NUCLEOTIDE SEQUENCE [LARGE SCALE GENOMIC DNA]</scope>
    <source>
        <strain evidence="10 11">GH2-6</strain>
    </source>
</reference>
<feature type="transmembrane region" description="Helical" evidence="8">
    <location>
        <begin position="50"/>
        <end position="71"/>
    </location>
</feature>
<sequence length="421" mass="44752">MAVTASERNRALFLGSMGGGLEFYDFVIYATFASQIGKTFFPAEEASTRLLAAFAVFAAGYLVRPLGGILFSHFGDRHGRKMMLRVSIAGMAGATFLIAFMPGYATWGISATIALVALRMVQGLCLGGEIPGAMTLITETMPKRRGLACGFLFMIINVGMLAAQAVQWAIEHLLSDAAVLSYGWRIGFFIGGLVAIAGFILRARLAESPAFAEMESATHKVPLAALFRDNARAVWLGLFITGLGAAAVPLLYLYMNSYLTDFLHYDPDQVATAVLVGIIVFSLPMPLAGAISDFIGIKVPAFVATLLLAIAAIPVYVWIHEGIASLMPAMIVISLIGAFAWGVGPVLLTAIFPTDVRYTGVAFVYNIGFAIVGGLTPLLATFIIQQTGFTLAPGFLLALFAALATVAIFLTQVLPAEKSQL</sequence>
<evidence type="ECO:0000259" key="9">
    <source>
        <dbReference type="PROSITE" id="PS50850"/>
    </source>
</evidence>
<feature type="transmembrane region" description="Helical" evidence="8">
    <location>
        <begin position="299"/>
        <end position="319"/>
    </location>
</feature>
<dbReference type="RefSeq" id="WP_138746947.1">
    <property type="nucleotide sequence ID" value="NZ_VCLB01000001.1"/>
</dbReference>
<feature type="transmembrane region" description="Helical" evidence="8">
    <location>
        <begin position="325"/>
        <end position="351"/>
    </location>
</feature>
<gene>
    <name evidence="10" type="ORF">FF124_02815</name>
</gene>
<dbReference type="Pfam" id="PF07690">
    <property type="entry name" value="MFS_1"/>
    <property type="match status" value="1"/>
</dbReference>
<feature type="transmembrane region" description="Helical" evidence="8">
    <location>
        <begin position="107"/>
        <end position="126"/>
    </location>
</feature>
<evidence type="ECO:0000256" key="4">
    <source>
        <dbReference type="ARBA" id="ARBA00022692"/>
    </source>
</evidence>
<feature type="transmembrane region" description="Helical" evidence="8">
    <location>
        <begin position="390"/>
        <end position="411"/>
    </location>
</feature>
<dbReference type="EMBL" id="VCLB01000001">
    <property type="protein sequence ID" value="TNB49908.1"/>
    <property type="molecule type" value="Genomic_DNA"/>
</dbReference>
<name>A0A5C4JWS6_9HYPH</name>
<protein>
    <submittedName>
        <fullName evidence="10">MHS family MFS transporter</fullName>
    </submittedName>
</protein>
<keyword evidence="4 8" id="KW-0812">Transmembrane</keyword>
<feature type="transmembrane region" description="Helical" evidence="8">
    <location>
        <begin position="233"/>
        <end position="255"/>
    </location>
</feature>
<dbReference type="InterPro" id="IPR020846">
    <property type="entry name" value="MFS_dom"/>
</dbReference>
<keyword evidence="2" id="KW-0813">Transport</keyword>
<comment type="caution">
    <text evidence="10">The sequence shown here is derived from an EMBL/GenBank/DDBJ whole genome shotgun (WGS) entry which is preliminary data.</text>
</comment>
<keyword evidence="11" id="KW-1185">Reference proteome</keyword>
<dbReference type="OrthoDB" id="9783227at2"/>
<evidence type="ECO:0000256" key="6">
    <source>
        <dbReference type="ARBA" id="ARBA00022989"/>
    </source>
</evidence>
<comment type="subcellular location">
    <subcellularLocation>
        <location evidence="1">Cell membrane</location>
        <topology evidence="1">Multi-pass membrane protein</topology>
    </subcellularLocation>
</comment>
<keyword evidence="7 8" id="KW-0472">Membrane</keyword>
<evidence type="ECO:0000313" key="10">
    <source>
        <dbReference type="EMBL" id="TNB49908.1"/>
    </source>
</evidence>
<evidence type="ECO:0000313" key="11">
    <source>
        <dbReference type="Proteomes" id="UP000307874"/>
    </source>
</evidence>
<keyword evidence="6 8" id="KW-1133">Transmembrane helix</keyword>
<feature type="domain" description="Major facilitator superfamily (MFS) profile" evidence="9">
    <location>
        <begin position="11"/>
        <end position="419"/>
    </location>
</feature>
<evidence type="ECO:0000256" key="5">
    <source>
        <dbReference type="ARBA" id="ARBA00022847"/>
    </source>
</evidence>
<dbReference type="InterPro" id="IPR011701">
    <property type="entry name" value="MFS"/>
</dbReference>
<dbReference type="SUPFAM" id="SSF103473">
    <property type="entry name" value="MFS general substrate transporter"/>
    <property type="match status" value="1"/>
</dbReference>
<keyword evidence="3" id="KW-1003">Cell membrane</keyword>
<organism evidence="10 11">
    <name type="scientific">Martelella lutilitoris</name>
    <dbReference type="NCBI Taxonomy" id="2583532"/>
    <lineage>
        <taxon>Bacteria</taxon>
        <taxon>Pseudomonadati</taxon>
        <taxon>Pseudomonadota</taxon>
        <taxon>Alphaproteobacteria</taxon>
        <taxon>Hyphomicrobiales</taxon>
        <taxon>Aurantimonadaceae</taxon>
        <taxon>Martelella</taxon>
    </lineage>
</organism>
<evidence type="ECO:0000256" key="2">
    <source>
        <dbReference type="ARBA" id="ARBA00022448"/>
    </source>
</evidence>
<dbReference type="PROSITE" id="PS50850">
    <property type="entry name" value="MFS"/>
    <property type="match status" value="1"/>
</dbReference>
<feature type="transmembrane region" description="Helical" evidence="8">
    <location>
        <begin position="147"/>
        <end position="170"/>
    </location>
</feature>
<dbReference type="InterPro" id="IPR051084">
    <property type="entry name" value="H+-coupled_symporters"/>
</dbReference>
<accession>A0A5C4JWS6</accession>
<reference evidence="10 11" key="1">
    <citation type="submission" date="2019-05" db="EMBL/GenBank/DDBJ databases">
        <authorList>
            <person name="Lee S.D."/>
        </authorList>
    </citation>
    <scope>NUCLEOTIDE SEQUENCE [LARGE SCALE GENOMIC DNA]</scope>
    <source>
        <strain evidence="10 11">GH2-6</strain>
    </source>
</reference>
<proteinExistence type="predicted"/>
<feature type="transmembrane region" description="Helical" evidence="8">
    <location>
        <begin position="363"/>
        <end position="384"/>
    </location>
</feature>
<evidence type="ECO:0000256" key="1">
    <source>
        <dbReference type="ARBA" id="ARBA00004651"/>
    </source>
</evidence>